<proteinExistence type="predicted"/>
<sequence length="134" mass="15048">MIEAVKAKPVTLNRDEACALVLKVMELLIDPATAEQARPYLTESYIQHNPAIASGADAIIAFTRSPEAERARNEMRPAADPPQFVVEGDRIVMILPRDVPDPADPSKTYRTHWFDMWRIEDGKLAEHWDGALKP</sequence>
<dbReference type="Gene3D" id="3.10.450.50">
    <property type="match status" value="1"/>
</dbReference>
<dbReference type="InterPro" id="IPR032710">
    <property type="entry name" value="NTF2-like_dom_sf"/>
</dbReference>
<dbReference type="Pfam" id="PF12680">
    <property type="entry name" value="SnoaL_2"/>
    <property type="match status" value="1"/>
</dbReference>
<reference evidence="2 3" key="1">
    <citation type="journal article" date="2015" name="Biotechnol. Bioeng.">
        <title>Genome sequence and phenotypic characterization of Caulobacter segnis.</title>
        <authorList>
            <person name="Patel S."/>
            <person name="Fletcher B."/>
            <person name="Scott D.C."/>
            <person name="Ely B."/>
        </authorList>
    </citation>
    <scope>NUCLEOTIDE SEQUENCE [LARGE SCALE GENOMIC DNA]</scope>
    <source>
        <strain evidence="2 3">TK0059</strain>
    </source>
</reference>
<dbReference type="RefSeq" id="WP_013078855.1">
    <property type="nucleotide sequence ID" value="NZ_CP027850.1"/>
</dbReference>
<organism evidence="2 3">
    <name type="scientific">Caulobacter segnis</name>
    <dbReference type="NCBI Taxonomy" id="88688"/>
    <lineage>
        <taxon>Bacteria</taxon>
        <taxon>Pseudomonadati</taxon>
        <taxon>Pseudomonadota</taxon>
        <taxon>Alphaproteobacteria</taxon>
        <taxon>Caulobacterales</taxon>
        <taxon>Caulobacteraceae</taxon>
        <taxon>Caulobacter</taxon>
    </lineage>
</organism>
<dbReference type="InterPro" id="IPR037401">
    <property type="entry name" value="SnoaL-like"/>
</dbReference>
<dbReference type="Proteomes" id="UP000240527">
    <property type="component" value="Chromosome"/>
</dbReference>
<protein>
    <recommendedName>
        <fullName evidence="1">SnoaL-like domain-containing protein</fullName>
    </recommendedName>
</protein>
<keyword evidence="3" id="KW-1185">Reference proteome</keyword>
<evidence type="ECO:0000259" key="1">
    <source>
        <dbReference type="Pfam" id="PF12680"/>
    </source>
</evidence>
<evidence type="ECO:0000313" key="2">
    <source>
        <dbReference type="EMBL" id="AVQ01944.1"/>
    </source>
</evidence>
<evidence type="ECO:0000313" key="3">
    <source>
        <dbReference type="Proteomes" id="UP000240527"/>
    </source>
</evidence>
<dbReference type="EMBL" id="CP027850">
    <property type="protein sequence ID" value="AVQ01944.1"/>
    <property type="molecule type" value="Genomic_DNA"/>
</dbReference>
<gene>
    <name evidence="2" type="ORF">B7G68_08840</name>
</gene>
<dbReference type="SUPFAM" id="SSF54427">
    <property type="entry name" value="NTF2-like"/>
    <property type="match status" value="1"/>
</dbReference>
<name>A0ABN5ISN7_9CAUL</name>
<accession>A0ABN5ISN7</accession>
<feature type="domain" description="SnoaL-like" evidence="1">
    <location>
        <begin position="33"/>
        <end position="127"/>
    </location>
</feature>